<feature type="compositionally biased region" description="Acidic residues" evidence="1">
    <location>
        <begin position="99"/>
        <end position="113"/>
    </location>
</feature>
<accession>A0A9D2KML3</accession>
<proteinExistence type="predicted"/>
<sequence length="126" mass="14560">MPENESLRFILEDEAGEEQEYEVIGTFTLGERDYIALLPVDDEEDGVKLLGFHAGEDDELLLDPIEDEEEYDEAAKAFEDIFNGNIPVDIFEEEPVEEAFEEDMEEEIEEDYLSEGVSEERENENE</sequence>
<dbReference type="Proteomes" id="UP000823900">
    <property type="component" value="Unassembled WGS sequence"/>
</dbReference>
<protein>
    <submittedName>
        <fullName evidence="2">DUF1292 domain-containing protein</fullName>
    </submittedName>
</protein>
<evidence type="ECO:0000313" key="3">
    <source>
        <dbReference type="Proteomes" id="UP000823900"/>
    </source>
</evidence>
<reference evidence="2" key="1">
    <citation type="journal article" date="2021" name="PeerJ">
        <title>Extensive microbial diversity within the chicken gut microbiome revealed by metagenomics and culture.</title>
        <authorList>
            <person name="Gilroy R."/>
            <person name="Ravi A."/>
            <person name="Getino M."/>
            <person name="Pursley I."/>
            <person name="Horton D.L."/>
            <person name="Alikhan N.F."/>
            <person name="Baker D."/>
            <person name="Gharbi K."/>
            <person name="Hall N."/>
            <person name="Watson M."/>
            <person name="Adriaenssens E.M."/>
            <person name="Foster-Nyarko E."/>
            <person name="Jarju S."/>
            <person name="Secka A."/>
            <person name="Antonio M."/>
            <person name="Oren A."/>
            <person name="Chaudhuri R.R."/>
            <person name="La Ragione R."/>
            <person name="Hildebrand F."/>
            <person name="Pallen M.J."/>
        </authorList>
    </citation>
    <scope>NUCLEOTIDE SEQUENCE</scope>
    <source>
        <strain evidence="2">CHK178-16964</strain>
    </source>
</reference>
<dbReference type="Pfam" id="PF06949">
    <property type="entry name" value="DUF1292"/>
    <property type="match status" value="1"/>
</dbReference>
<gene>
    <name evidence="2" type="ORF">IAA07_01580</name>
</gene>
<comment type="caution">
    <text evidence="2">The sequence shown here is derived from an EMBL/GenBank/DDBJ whole genome shotgun (WGS) entry which is preliminary data.</text>
</comment>
<feature type="region of interest" description="Disordered" evidence="1">
    <location>
        <begin position="99"/>
        <end position="126"/>
    </location>
</feature>
<evidence type="ECO:0000313" key="2">
    <source>
        <dbReference type="EMBL" id="HJA70254.1"/>
    </source>
</evidence>
<organism evidence="2 3">
    <name type="scientific">Candidatus Lachnoclostridium stercoravium</name>
    <dbReference type="NCBI Taxonomy" id="2838633"/>
    <lineage>
        <taxon>Bacteria</taxon>
        <taxon>Bacillati</taxon>
        <taxon>Bacillota</taxon>
        <taxon>Clostridia</taxon>
        <taxon>Lachnospirales</taxon>
        <taxon>Lachnospiraceae</taxon>
    </lineage>
</organism>
<dbReference type="AlphaFoldDB" id="A0A9D2KML3"/>
<dbReference type="InterPro" id="IPR009711">
    <property type="entry name" value="UPF0473"/>
</dbReference>
<name>A0A9D2KML3_9FIRM</name>
<evidence type="ECO:0000256" key="1">
    <source>
        <dbReference type="SAM" id="MobiDB-lite"/>
    </source>
</evidence>
<dbReference type="EMBL" id="DWZA01000016">
    <property type="protein sequence ID" value="HJA70254.1"/>
    <property type="molecule type" value="Genomic_DNA"/>
</dbReference>
<reference evidence="2" key="2">
    <citation type="submission" date="2021-04" db="EMBL/GenBank/DDBJ databases">
        <authorList>
            <person name="Gilroy R."/>
        </authorList>
    </citation>
    <scope>NUCLEOTIDE SEQUENCE</scope>
    <source>
        <strain evidence="2">CHK178-16964</strain>
    </source>
</reference>